<dbReference type="Proteomes" id="UP000271098">
    <property type="component" value="Unassembled WGS sequence"/>
</dbReference>
<reference evidence="2 3" key="2">
    <citation type="submission" date="2018-11" db="EMBL/GenBank/DDBJ databases">
        <authorList>
            <consortium name="Pathogen Informatics"/>
        </authorList>
    </citation>
    <scope>NUCLEOTIDE SEQUENCE [LARGE SCALE GENOMIC DNA]</scope>
</reference>
<keyword evidence="3" id="KW-1185">Reference proteome</keyword>
<dbReference type="EMBL" id="UYRT01087274">
    <property type="protein sequence ID" value="VDN32374.1"/>
    <property type="molecule type" value="Genomic_DNA"/>
</dbReference>
<feature type="transmembrane region" description="Helical" evidence="1">
    <location>
        <begin position="103"/>
        <end position="125"/>
    </location>
</feature>
<feature type="transmembrane region" description="Helical" evidence="1">
    <location>
        <begin position="6"/>
        <end position="30"/>
    </location>
</feature>
<dbReference type="AlphaFoldDB" id="A0A183ECQ5"/>
<evidence type="ECO:0000256" key="1">
    <source>
        <dbReference type="SAM" id="Phobius"/>
    </source>
</evidence>
<evidence type="ECO:0000313" key="3">
    <source>
        <dbReference type="Proteomes" id="UP000271098"/>
    </source>
</evidence>
<feature type="transmembrane region" description="Helical" evidence="1">
    <location>
        <begin position="42"/>
        <end position="68"/>
    </location>
</feature>
<protein>
    <submittedName>
        <fullName evidence="4">7TM_GPCR_Srx domain-containing protein</fullName>
    </submittedName>
</protein>
<sequence>MILIIPLLYAYIFLGLVSVIIHCFFGYALARNQTLLQRYRVIIAEIVANGVSAAALMIAGIGRLGMFYSNYNKLVSRRQCMLMPWNILLAWTSDSQIPFFADMFLIIVIVTSIGSVVLYIAVYAMTRKNVRSARKIQMV</sequence>
<dbReference type="WBParaSite" id="GPUH_0001877101-mRNA-1">
    <property type="protein sequence ID" value="GPUH_0001877101-mRNA-1"/>
    <property type="gene ID" value="GPUH_0001877101"/>
</dbReference>
<proteinExistence type="predicted"/>
<keyword evidence="1" id="KW-0472">Membrane</keyword>
<reference evidence="4" key="1">
    <citation type="submission" date="2016-06" db="UniProtKB">
        <authorList>
            <consortium name="WormBaseParasite"/>
        </authorList>
    </citation>
    <scope>IDENTIFICATION</scope>
</reference>
<accession>A0A183ECQ5</accession>
<keyword evidence="1" id="KW-0812">Transmembrane</keyword>
<evidence type="ECO:0000313" key="4">
    <source>
        <dbReference type="WBParaSite" id="GPUH_0001877101-mRNA-1"/>
    </source>
</evidence>
<dbReference type="OrthoDB" id="5857186at2759"/>
<name>A0A183ECQ5_9BILA</name>
<keyword evidence="1" id="KW-1133">Transmembrane helix</keyword>
<gene>
    <name evidence="2" type="ORF">GPUH_LOCUS18746</name>
</gene>
<evidence type="ECO:0000313" key="2">
    <source>
        <dbReference type="EMBL" id="VDN32374.1"/>
    </source>
</evidence>
<organism evidence="4">
    <name type="scientific">Gongylonema pulchrum</name>
    <dbReference type="NCBI Taxonomy" id="637853"/>
    <lineage>
        <taxon>Eukaryota</taxon>
        <taxon>Metazoa</taxon>
        <taxon>Ecdysozoa</taxon>
        <taxon>Nematoda</taxon>
        <taxon>Chromadorea</taxon>
        <taxon>Rhabditida</taxon>
        <taxon>Spirurina</taxon>
        <taxon>Spiruromorpha</taxon>
        <taxon>Spiruroidea</taxon>
        <taxon>Gongylonematidae</taxon>
        <taxon>Gongylonema</taxon>
    </lineage>
</organism>